<keyword evidence="2" id="KW-1185">Reference proteome</keyword>
<dbReference type="AlphaFoldDB" id="A0AA40FHX9"/>
<sequence>MFRVEILRTKRRKVKHNLLCSVELDLEEQPDEKETRVDESRDEKGLCQPVFIGRAAG</sequence>
<proteinExistence type="predicted"/>
<dbReference type="Proteomes" id="UP001177670">
    <property type="component" value="Unassembled WGS sequence"/>
</dbReference>
<reference evidence="1" key="1">
    <citation type="submission" date="2021-10" db="EMBL/GenBank/DDBJ databases">
        <title>Melipona bicolor Genome sequencing and assembly.</title>
        <authorList>
            <person name="Araujo N.S."/>
            <person name="Arias M.C."/>
        </authorList>
    </citation>
    <scope>NUCLEOTIDE SEQUENCE</scope>
    <source>
        <strain evidence="1">USP_2M_L1-L4_2017</strain>
        <tissue evidence="1">Whole body</tissue>
    </source>
</reference>
<accession>A0AA40FHX9</accession>
<dbReference type="EMBL" id="JAHYIQ010000037">
    <property type="protein sequence ID" value="KAK1119324.1"/>
    <property type="molecule type" value="Genomic_DNA"/>
</dbReference>
<protein>
    <submittedName>
        <fullName evidence="1">Uncharacterized protein</fullName>
    </submittedName>
</protein>
<name>A0AA40FHX9_9HYME</name>
<organism evidence="1 2">
    <name type="scientific">Melipona bicolor</name>
    <dbReference type="NCBI Taxonomy" id="60889"/>
    <lineage>
        <taxon>Eukaryota</taxon>
        <taxon>Metazoa</taxon>
        <taxon>Ecdysozoa</taxon>
        <taxon>Arthropoda</taxon>
        <taxon>Hexapoda</taxon>
        <taxon>Insecta</taxon>
        <taxon>Pterygota</taxon>
        <taxon>Neoptera</taxon>
        <taxon>Endopterygota</taxon>
        <taxon>Hymenoptera</taxon>
        <taxon>Apocrita</taxon>
        <taxon>Aculeata</taxon>
        <taxon>Apoidea</taxon>
        <taxon>Anthophila</taxon>
        <taxon>Apidae</taxon>
        <taxon>Melipona</taxon>
    </lineage>
</organism>
<evidence type="ECO:0000313" key="2">
    <source>
        <dbReference type="Proteomes" id="UP001177670"/>
    </source>
</evidence>
<gene>
    <name evidence="1" type="ORF">K0M31_013510</name>
</gene>
<comment type="caution">
    <text evidence="1">The sequence shown here is derived from an EMBL/GenBank/DDBJ whole genome shotgun (WGS) entry which is preliminary data.</text>
</comment>
<evidence type="ECO:0000313" key="1">
    <source>
        <dbReference type="EMBL" id="KAK1119324.1"/>
    </source>
</evidence>